<dbReference type="RefSeq" id="WP_276729804.1">
    <property type="nucleotide sequence ID" value="NZ_JAFKMR010000016.1"/>
</dbReference>
<evidence type="ECO:0000256" key="1">
    <source>
        <dbReference type="SAM" id="Coils"/>
    </source>
</evidence>
<keyword evidence="1" id="KW-0175">Coiled coil</keyword>
<gene>
    <name evidence="3" type="ORF">J0I24_07995</name>
</gene>
<reference evidence="3" key="1">
    <citation type="submission" date="2021-02" db="EMBL/GenBank/DDBJ databases">
        <title>Thiocyanate and organic carbon inputs drive convergent selection for specific autotrophic Afipia and Thiobacillus strains within complex microbiomes.</title>
        <authorList>
            <person name="Huddy R.J."/>
            <person name="Sachdeva R."/>
            <person name="Kadzinga F."/>
            <person name="Kantor R.S."/>
            <person name="Harrison S.T.L."/>
            <person name="Banfield J.F."/>
        </authorList>
    </citation>
    <scope>NUCLEOTIDE SEQUENCE</scope>
    <source>
        <strain evidence="3">SCN18_13_7_16_R3_B_64_19</strain>
    </source>
</reference>
<evidence type="ECO:0000256" key="2">
    <source>
        <dbReference type="SAM" id="SignalP"/>
    </source>
</evidence>
<evidence type="ECO:0000313" key="4">
    <source>
        <dbReference type="Proteomes" id="UP000664800"/>
    </source>
</evidence>
<dbReference type="Proteomes" id="UP000664800">
    <property type="component" value="Unassembled WGS sequence"/>
</dbReference>
<dbReference type="AlphaFoldDB" id="A0A8I1MX85"/>
<feature type="chain" id="PRO_5034644798" evidence="2">
    <location>
        <begin position="31"/>
        <end position="334"/>
    </location>
</feature>
<evidence type="ECO:0000313" key="3">
    <source>
        <dbReference type="EMBL" id="MBN8744241.1"/>
    </source>
</evidence>
<sequence>MQSKKPLLLRLSLAACCAAACWLGATSAQAALPHPVLWSAAQMASADLRIEHLTPANYRTRFTASATVQSPASLLRSLTALDAARSRLKVAQSNLQLAAMQAQRDQGLFEAGQNVALAEVQQAQAAAEQARAEVDSARAAVDVAQAQLTAQLGTALASQLSRQTALRQAILNGSELIVDLTLPPGRALPQTAQVELHIPGSQRTVHARVIGPAAAASSQLQGWREVLIAPAAPGLMPGLELVAEVQSARAQSGVRLPSSSVVWTDAEAVVFVATSAEGKARHFTARKVSTAWPLHGGYVQPGWGAVDVVTRGAGLVLTPPPKPHALPAVGGDDD</sequence>
<proteinExistence type="predicted"/>
<protein>
    <submittedName>
        <fullName evidence="3">Efflux RND transporter periplasmic adaptor subunit</fullName>
    </submittedName>
</protein>
<dbReference type="Gene3D" id="1.20.1600.10">
    <property type="entry name" value="Outer membrane efflux proteins (OEP)"/>
    <property type="match status" value="1"/>
</dbReference>
<name>A0A8I1MX85_THIA3</name>
<accession>A0A8I1MX85</accession>
<dbReference type="SUPFAM" id="SSF56954">
    <property type="entry name" value="Outer membrane efflux proteins (OEP)"/>
    <property type="match status" value="1"/>
</dbReference>
<feature type="signal peptide" evidence="2">
    <location>
        <begin position="1"/>
        <end position="30"/>
    </location>
</feature>
<feature type="coiled-coil region" evidence="1">
    <location>
        <begin position="113"/>
        <end position="147"/>
    </location>
</feature>
<comment type="caution">
    <text evidence="3">The sequence shown here is derived from an EMBL/GenBank/DDBJ whole genome shotgun (WGS) entry which is preliminary data.</text>
</comment>
<dbReference type="EMBL" id="JAFKMR010000016">
    <property type="protein sequence ID" value="MBN8744241.1"/>
    <property type="molecule type" value="Genomic_DNA"/>
</dbReference>
<organism evidence="3 4">
    <name type="scientific">Thiomonas arsenitoxydans (strain DSM 22701 / CIP 110005 / 3As)</name>
    <dbReference type="NCBI Taxonomy" id="426114"/>
    <lineage>
        <taxon>Bacteria</taxon>
        <taxon>Pseudomonadati</taxon>
        <taxon>Pseudomonadota</taxon>
        <taxon>Betaproteobacteria</taxon>
        <taxon>Burkholderiales</taxon>
        <taxon>Thiomonas</taxon>
    </lineage>
</organism>
<keyword evidence="2" id="KW-0732">Signal</keyword>